<proteinExistence type="predicted"/>
<keyword evidence="2" id="KW-1185">Reference proteome</keyword>
<evidence type="ECO:0000313" key="1">
    <source>
        <dbReference type="EMBL" id="KAJ3489803.1"/>
    </source>
</evidence>
<name>A0ACC1QS84_9HYPO</name>
<comment type="caution">
    <text evidence="1">The sequence shown here is derived from an EMBL/GenBank/DDBJ whole genome shotgun (WGS) entry which is preliminary data.</text>
</comment>
<protein>
    <submittedName>
        <fullName evidence="1">Uncharacterized protein</fullName>
    </submittedName>
</protein>
<evidence type="ECO:0000313" key="2">
    <source>
        <dbReference type="Proteomes" id="UP001148737"/>
    </source>
</evidence>
<gene>
    <name evidence="1" type="ORF">NLG97_g5920</name>
</gene>
<dbReference type="EMBL" id="JANAKD010000717">
    <property type="protein sequence ID" value="KAJ3489803.1"/>
    <property type="molecule type" value="Genomic_DNA"/>
</dbReference>
<organism evidence="1 2">
    <name type="scientific">Lecanicillium saksenae</name>
    <dbReference type="NCBI Taxonomy" id="468837"/>
    <lineage>
        <taxon>Eukaryota</taxon>
        <taxon>Fungi</taxon>
        <taxon>Dikarya</taxon>
        <taxon>Ascomycota</taxon>
        <taxon>Pezizomycotina</taxon>
        <taxon>Sordariomycetes</taxon>
        <taxon>Hypocreomycetidae</taxon>
        <taxon>Hypocreales</taxon>
        <taxon>Cordycipitaceae</taxon>
        <taxon>Lecanicillium</taxon>
    </lineage>
</organism>
<dbReference type="Proteomes" id="UP001148737">
    <property type="component" value="Unassembled WGS sequence"/>
</dbReference>
<accession>A0ACC1QS84</accession>
<reference evidence="1" key="1">
    <citation type="submission" date="2022-07" db="EMBL/GenBank/DDBJ databases">
        <title>Genome Sequence of Lecanicillium saksenae.</title>
        <authorList>
            <person name="Buettner E."/>
        </authorList>
    </citation>
    <scope>NUCLEOTIDE SEQUENCE</scope>
    <source>
        <strain evidence="1">VT-O1</strain>
    </source>
</reference>
<sequence length="277" mass="31322">MMLLRVFFSVAILAGAALGYTSQPGLANLQNPSLIANTRRYATNHVRENNEPHRFLTNKTRKYAVDGKTLPEVDFDAGESYAGLMPISTNSSDEGDLFFWFYPTINKEHAKKKEIVIWLNGGPGCSSLYGALQENGPVLWEVGTKKPIKNPWSWHLLTNVVWVEQPFEVGFSRGKVGNPFDEDHNAEQFLRFWRNFVDAFELHGWKVYVTAESYGGTYGPYIASHMIDANDTMYYDVGGLVVYNGLIHDSTQVIQRNVPVADYVEQRREPGLHQLAL</sequence>